<keyword evidence="1" id="KW-0812">Transmembrane</keyword>
<keyword evidence="3" id="KW-1185">Reference proteome</keyword>
<dbReference type="EMBL" id="CP103416">
    <property type="protein sequence ID" value="UVW34279.1"/>
    <property type="molecule type" value="Genomic_DNA"/>
</dbReference>
<name>A0ABY5TM56_9GAMM</name>
<proteinExistence type="predicted"/>
<keyword evidence="1" id="KW-0472">Membrane</keyword>
<accession>A0ABY5TM56</accession>
<evidence type="ECO:0000313" key="3">
    <source>
        <dbReference type="Proteomes" id="UP001059934"/>
    </source>
</evidence>
<gene>
    <name evidence="2" type="ORF">NYF23_09630</name>
</gene>
<feature type="transmembrane region" description="Helical" evidence="1">
    <location>
        <begin position="43"/>
        <end position="63"/>
    </location>
</feature>
<sequence>MAEFIITCDVPFSIDNQGDLSCSGIASQYEKPQTIADLSQAEIGSLSGAVLLLFAAVYAIKMIKNVMIPPGRN</sequence>
<dbReference type="Proteomes" id="UP001059934">
    <property type="component" value="Chromosome"/>
</dbReference>
<organism evidence="2 3">
    <name type="scientific">SAR92 clade bacterium H455</name>
    <dbReference type="NCBI Taxonomy" id="2974818"/>
    <lineage>
        <taxon>Bacteria</taxon>
        <taxon>Pseudomonadati</taxon>
        <taxon>Pseudomonadota</taxon>
        <taxon>Gammaproteobacteria</taxon>
        <taxon>Cellvibrionales</taxon>
        <taxon>Porticoccaceae</taxon>
        <taxon>SAR92 clade</taxon>
    </lineage>
</organism>
<reference evidence="2" key="1">
    <citation type="submission" date="2022-08" db="EMBL/GenBank/DDBJ databases">
        <title>Catabolic pathway analysis in culturable SAR92 clade bacteria reveals their overlooked roles in DMSP degradation in coastal seas.</title>
        <authorList>
            <person name="He X."/>
            <person name="Zhang X."/>
            <person name="Zhang Y."/>
        </authorList>
    </citation>
    <scope>NUCLEOTIDE SEQUENCE</scope>
    <source>
        <strain evidence="2">H455</strain>
    </source>
</reference>
<keyword evidence="1" id="KW-1133">Transmembrane helix</keyword>
<protein>
    <submittedName>
        <fullName evidence="2">Uncharacterized protein</fullName>
    </submittedName>
</protein>
<evidence type="ECO:0000256" key="1">
    <source>
        <dbReference type="SAM" id="Phobius"/>
    </source>
</evidence>
<evidence type="ECO:0000313" key="2">
    <source>
        <dbReference type="EMBL" id="UVW34279.1"/>
    </source>
</evidence>